<name>A0A5J9WQT2_9POAL</name>
<evidence type="ECO:0000313" key="18">
    <source>
        <dbReference type="EMBL" id="TVU51122.1"/>
    </source>
</evidence>
<dbReference type="InterPro" id="IPR008271">
    <property type="entry name" value="Ser/Thr_kinase_AS"/>
</dbReference>
<dbReference type="SMART" id="SM00220">
    <property type="entry name" value="S_TKc"/>
    <property type="match status" value="1"/>
</dbReference>
<protein>
    <recommendedName>
        <fullName evidence="17">Protein kinase domain-containing protein</fullName>
    </recommendedName>
</protein>
<dbReference type="PROSITE" id="PS00107">
    <property type="entry name" value="PROTEIN_KINASE_ATP"/>
    <property type="match status" value="1"/>
</dbReference>
<evidence type="ECO:0000256" key="4">
    <source>
        <dbReference type="ARBA" id="ARBA00022679"/>
    </source>
</evidence>
<dbReference type="EMBL" id="RWGY01000002">
    <property type="protein sequence ID" value="TVU51122.1"/>
    <property type="molecule type" value="Genomic_DNA"/>
</dbReference>
<dbReference type="Pfam" id="PF00560">
    <property type="entry name" value="LRR_1"/>
    <property type="match status" value="5"/>
</dbReference>
<keyword evidence="19" id="KW-1185">Reference proteome</keyword>
<keyword evidence="3" id="KW-0433">Leucine-rich repeat</keyword>
<feature type="non-terminal residue" evidence="18">
    <location>
        <position position="1"/>
    </location>
</feature>
<evidence type="ECO:0000256" key="14">
    <source>
        <dbReference type="ARBA" id="ARBA00023180"/>
    </source>
</evidence>
<evidence type="ECO:0000256" key="3">
    <source>
        <dbReference type="ARBA" id="ARBA00022614"/>
    </source>
</evidence>
<dbReference type="PANTHER" id="PTHR48056:SF29">
    <property type="entry name" value="RECEPTOR-LIKE PROTEIN KINASE HSL1"/>
    <property type="match status" value="1"/>
</dbReference>
<evidence type="ECO:0000256" key="5">
    <source>
        <dbReference type="ARBA" id="ARBA00022692"/>
    </source>
</evidence>
<dbReference type="Proteomes" id="UP000324897">
    <property type="component" value="Chromosome 6"/>
</dbReference>
<evidence type="ECO:0000313" key="19">
    <source>
        <dbReference type="Proteomes" id="UP000324897"/>
    </source>
</evidence>
<dbReference type="SUPFAM" id="SSF52058">
    <property type="entry name" value="L domain-like"/>
    <property type="match status" value="1"/>
</dbReference>
<evidence type="ECO:0000256" key="9">
    <source>
        <dbReference type="ARBA" id="ARBA00022777"/>
    </source>
</evidence>
<feature type="domain" description="Protein kinase" evidence="17">
    <location>
        <begin position="284"/>
        <end position="575"/>
    </location>
</feature>
<dbReference type="InterPro" id="IPR011009">
    <property type="entry name" value="Kinase-like_dom_sf"/>
</dbReference>
<keyword evidence="4" id="KW-0808">Transferase</keyword>
<evidence type="ECO:0000256" key="8">
    <source>
        <dbReference type="ARBA" id="ARBA00022741"/>
    </source>
</evidence>
<evidence type="ECO:0000256" key="12">
    <source>
        <dbReference type="ARBA" id="ARBA00023136"/>
    </source>
</evidence>
<dbReference type="InterPro" id="IPR032675">
    <property type="entry name" value="LRR_dom_sf"/>
</dbReference>
<dbReference type="InterPro" id="IPR000719">
    <property type="entry name" value="Prot_kinase_dom"/>
</dbReference>
<evidence type="ECO:0000256" key="13">
    <source>
        <dbReference type="ARBA" id="ARBA00023170"/>
    </source>
</evidence>
<comment type="subcellular location">
    <subcellularLocation>
        <location evidence="1">Cell membrane</location>
        <topology evidence="1">Single-pass membrane protein</topology>
    </subcellularLocation>
</comment>
<dbReference type="GO" id="GO:0004674">
    <property type="term" value="F:protein serine/threonine kinase activity"/>
    <property type="evidence" value="ECO:0007669"/>
    <property type="project" value="UniProtKB-KW"/>
</dbReference>
<gene>
    <name evidence="18" type="ORF">EJB05_02529</name>
</gene>
<keyword evidence="8 15" id="KW-0547">Nucleotide-binding</keyword>
<dbReference type="PANTHER" id="PTHR48056">
    <property type="entry name" value="LRR RECEPTOR-LIKE SERINE/THREONINE-PROTEIN KINASE-RELATED"/>
    <property type="match status" value="1"/>
</dbReference>
<dbReference type="Gene3D" id="1.10.510.10">
    <property type="entry name" value="Transferase(Phosphotransferase) domain 1"/>
    <property type="match status" value="1"/>
</dbReference>
<keyword evidence="14" id="KW-0325">Glycoprotein</keyword>
<dbReference type="Gene3D" id="3.80.10.10">
    <property type="entry name" value="Ribonuclease Inhibitor"/>
    <property type="match status" value="1"/>
</dbReference>
<dbReference type="FunFam" id="1.10.510.10:FF:000714">
    <property type="entry name" value="Kinase family with leucine-rich repeat domain-containing protein"/>
    <property type="match status" value="1"/>
</dbReference>
<dbReference type="PROSITE" id="PS50011">
    <property type="entry name" value="PROTEIN_KINASE_DOM"/>
    <property type="match status" value="1"/>
</dbReference>
<dbReference type="InterPro" id="IPR017441">
    <property type="entry name" value="Protein_kinase_ATP_BS"/>
</dbReference>
<dbReference type="OrthoDB" id="4062651at2759"/>
<sequence>LEGSVPSDFGNLGKLEVLRLQMNNLSGSILTLFSGLTNLGILNLSENSFTGEVPASLFNLENLTNVNLQGNKISGQIPSTISSLTSLIELNIANNALTGPIPKMPTSLRTALNLSHNQLDEPIPPSMGLLGDLEILDLSYNNLSGQVPSSLASLQSLTLLVLSYNQLSGSLPRFGSYVSVISNGNRGLTIVTQDNKNAPKSSRRHTGLIIVSALAGTSVGLIVLTAVAMCSRSKITYHVEDGVLVENGPQLNSAMEFMKTKQGDWQTTPFQALEFEDVTILWGLKEENLIGCGGSGHVYRVTYTNRYTSSTGVVAVKQIQNDGWLDEKLEQQFESKANILGNIRHNNIVKLQCCISTAESKLLVYDYMENGSLDNWLHGHALVAGHSMASRMPMPCSLLDWPTRLRVAVDAAQGLYYMHHECSPPIIHRDIKTSNILLDVEFRAKVADFGLARILLRAGEPYTMSAVAGSLGYMAPEYAYTRKVNEKVDVYSFGVVLLELTTGKKANDGGEHGCLAQWAWHHYQSGANVSDATDKCIRYAGYPGEIEAVFRLGVQCTGSSPSSRPTMKNLLQILLKCSKQTDQKTREERAVEREAAPLFLPQRGSRRRWFSSSKGIFVEEKIDLRCIA</sequence>
<evidence type="ECO:0000256" key="6">
    <source>
        <dbReference type="ARBA" id="ARBA00022729"/>
    </source>
</evidence>
<dbReference type="InterPro" id="IPR001245">
    <property type="entry name" value="Ser-Thr/Tyr_kinase_cat_dom"/>
</dbReference>
<dbReference type="Pfam" id="PF07714">
    <property type="entry name" value="PK_Tyr_Ser-Thr"/>
    <property type="match status" value="1"/>
</dbReference>
<proteinExistence type="predicted"/>
<organism evidence="18 19">
    <name type="scientific">Eragrostis curvula</name>
    <name type="common">weeping love grass</name>
    <dbReference type="NCBI Taxonomy" id="38414"/>
    <lineage>
        <taxon>Eukaryota</taxon>
        <taxon>Viridiplantae</taxon>
        <taxon>Streptophyta</taxon>
        <taxon>Embryophyta</taxon>
        <taxon>Tracheophyta</taxon>
        <taxon>Spermatophyta</taxon>
        <taxon>Magnoliopsida</taxon>
        <taxon>Liliopsida</taxon>
        <taxon>Poales</taxon>
        <taxon>Poaceae</taxon>
        <taxon>PACMAD clade</taxon>
        <taxon>Chloridoideae</taxon>
        <taxon>Eragrostideae</taxon>
        <taxon>Eragrostidinae</taxon>
        <taxon>Eragrostis</taxon>
    </lineage>
</organism>
<accession>A0A5J9WQT2</accession>
<dbReference type="GO" id="GO:0005886">
    <property type="term" value="C:plasma membrane"/>
    <property type="evidence" value="ECO:0007669"/>
    <property type="project" value="UniProtKB-SubCell"/>
</dbReference>
<dbReference type="AlphaFoldDB" id="A0A5J9WQT2"/>
<evidence type="ECO:0000256" key="7">
    <source>
        <dbReference type="ARBA" id="ARBA00022737"/>
    </source>
</evidence>
<evidence type="ECO:0000256" key="1">
    <source>
        <dbReference type="ARBA" id="ARBA00004162"/>
    </source>
</evidence>
<dbReference type="SUPFAM" id="SSF56112">
    <property type="entry name" value="Protein kinase-like (PK-like)"/>
    <property type="match status" value="1"/>
</dbReference>
<keyword evidence="9" id="KW-0418">Kinase</keyword>
<keyword evidence="7" id="KW-0677">Repeat</keyword>
<evidence type="ECO:0000259" key="17">
    <source>
        <dbReference type="PROSITE" id="PS50011"/>
    </source>
</evidence>
<reference evidence="18 19" key="1">
    <citation type="journal article" date="2019" name="Sci. Rep.">
        <title>A high-quality genome of Eragrostis curvula grass provides insights into Poaceae evolution and supports new strategies to enhance forage quality.</title>
        <authorList>
            <person name="Carballo J."/>
            <person name="Santos B.A.C.M."/>
            <person name="Zappacosta D."/>
            <person name="Garbus I."/>
            <person name="Selva J.P."/>
            <person name="Gallo C.A."/>
            <person name="Diaz A."/>
            <person name="Albertini E."/>
            <person name="Caccamo M."/>
            <person name="Echenique V."/>
        </authorList>
    </citation>
    <scope>NUCLEOTIDE SEQUENCE [LARGE SCALE GENOMIC DNA]</scope>
    <source>
        <strain evidence="19">cv. Victoria</strain>
        <tissue evidence="18">Leaf</tissue>
    </source>
</reference>
<evidence type="ECO:0000256" key="10">
    <source>
        <dbReference type="ARBA" id="ARBA00022840"/>
    </source>
</evidence>
<dbReference type="FunFam" id="3.80.10.10:FF:000041">
    <property type="entry name" value="LRR receptor-like serine/threonine-protein kinase ERECTA"/>
    <property type="match status" value="1"/>
</dbReference>
<dbReference type="InterPro" id="IPR001611">
    <property type="entry name" value="Leu-rich_rpt"/>
</dbReference>
<evidence type="ECO:0000256" key="15">
    <source>
        <dbReference type="PROSITE-ProRule" id="PRU10141"/>
    </source>
</evidence>
<dbReference type="SMART" id="SM00369">
    <property type="entry name" value="LRR_TYP"/>
    <property type="match status" value="4"/>
</dbReference>
<dbReference type="GO" id="GO:0005524">
    <property type="term" value="F:ATP binding"/>
    <property type="evidence" value="ECO:0007669"/>
    <property type="project" value="UniProtKB-UniRule"/>
</dbReference>
<dbReference type="CDD" id="cd14066">
    <property type="entry name" value="STKc_IRAK"/>
    <property type="match status" value="1"/>
</dbReference>
<dbReference type="InterPro" id="IPR003591">
    <property type="entry name" value="Leu-rich_rpt_typical-subtyp"/>
</dbReference>
<feature type="transmembrane region" description="Helical" evidence="16">
    <location>
        <begin position="206"/>
        <end position="229"/>
    </location>
</feature>
<keyword evidence="10 15" id="KW-0067">ATP-binding</keyword>
<keyword evidence="2" id="KW-0723">Serine/threonine-protein kinase</keyword>
<evidence type="ECO:0000256" key="16">
    <source>
        <dbReference type="SAM" id="Phobius"/>
    </source>
</evidence>
<keyword evidence="5 16" id="KW-0812">Transmembrane</keyword>
<dbReference type="GO" id="GO:0033612">
    <property type="term" value="F:receptor serine/threonine kinase binding"/>
    <property type="evidence" value="ECO:0007669"/>
    <property type="project" value="TreeGrafter"/>
</dbReference>
<evidence type="ECO:0000256" key="11">
    <source>
        <dbReference type="ARBA" id="ARBA00022989"/>
    </source>
</evidence>
<comment type="caution">
    <text evidence="18">The sequence shown here is derived from an EMBL/GenBank/DDBJ whole genome shotgun (WGS) entry which is preliminary data.</text>
</comment>
<keyword evidence="12 16" id="KW-0472">Membrane</keyword>
<dbReference type="Gene3D" id="3.30.200.20">
    <property type="entry name" value="Phosphorylase Kinase, domain 1"/>
    <property type="match status" value="1"/>
</dbReference>
<evidence type="ECO:0000256" key="2">
    <source>
        <dbReference type="ARBA" id="ARBA00022527"/>
    </source>
</evidence>
<keyword evidence="13" id="KW-0675">Receptor</keyword>
<dbReference type="InterPro" id="IPR050647">
    <property type="entry name" value="Plant_LRR-RLKs"/>
</dbReference>
<keyword evidence="11 16" id="KW-1133">Transmembrane helix</keyword>
<dbReference type="PROSITE" id="PS00108">
    <property type="entry name" value="PROTEIN_KINASE_ST"/>
    <property type="match status" value="1"/>
</dbReference>
<feature type="binding site" evidence="15">
    <location>
        <position position="317"/>
    </location>
    <ligand>
        <name>ATP</name>
        <dbReference type="ChEBI" id="CHEBI:30616"/>
    </ligand>
</feature>
<keyword evidence="6" id="KW-0732">Signal</keyword>